<protein>
    <recommendedName>
        <fullName evidence="18">Plant heme peroxidase family profile domain-containing protein</fullName>
    </recommendedName>
</protein>
<evidence type="ECO:0000259" key="18">
    <source>
        <dbReference type="PROSITE" id="PS50873"/>
    </source>
</evidence>
<dbReference type="Pfam" id="PF00141">
    <property type="entry name" value="peroxidase"/>
    <property type="match status" value="1"/>
</dbReference>
<feature type="binding site" evidence="12">
    <location>
        <position position="125"/>
    </location>
    <ligand>
        <name>Ca(2+)</name>
        <dbReference type="ChEBI" id="CHEBI:29108"/>
        <label>1</label>
    </ligand>
</feature>
<evidence type="ECO:0000256" key="9">
    <source>
        <dbReference type="ARBA" id="ARBA00023004"/>
    </source>
</evidence>
<evidence type="ECO:0000256" key="10">
    <source>
        <dbReference type="ARBA" id="ARBA00023324"/>
    </source>
</evidence>
<evidence type="ECO:0000256" key="13">
    <source>
        <dbReference type="PIRSR" id="PIRSR600823-4"/>
    </source>
</evidence>
<evidence type="ECO:0000256" key="6">
    <source>
        <dbReference type="ARBA" id="ARBA00022723"/>
    </source>
</evidence>
<accession>A0A835AUU7</accession>
<gene>
    <name evidence="19" type="ORF">HU200_052094</name>
</gene>
<feature type="binding site" evidence="12">
    <location>
        <position position="119"/>
    </location>
    <ligand>
        <name>Ca(2+)</name>
        <dbReference type="ChEBI" id="CHEBI:29108"/>
        <label>1</label>
    </ligand>
</feature>
<dbReference type="InterPro" id="IPR000823">
    <property type="entry name" value="Peroxidase_pln"/>
</dbReference>
<evidence type="ECO:0000256" key="15">
    <source>
        <dbReference type="RuleBase" id="RU004241"/>
    </source>
</evidence>
<evidence type="ECO:0000256" key="4">
    <source>
        <dbReference type="ARBA" id="ARBA00022559"/>
    </source>
</evidence>
<dbReference type="AlphaFoldDB" id="A0A835AUU7"/>
<dbReference type="PROSITE" id="PS51257">
    <property type="entry name" value="PROKAR_LIPOPROTEIN"/>
    <property type="match status" value="1"/>
</dbReference>
<sequence length="225" mass="23875">MIAAKLAMILVMVLLSCVSCQAPPPSQPPTYPPPATSPPPPIYPPPSPSPPQPTPSPPPPSTATPSSPDDAGKKLKVGYYKNKCGRYIDVEGIVKKHVNKADAGMKAGLIRLFFHDCFVRGCDASVLLDKNNDNQTAEKFGIPNFPSLRGYEVIDDAKAELEAACPGKVSCADIVAFAARDASFFLSAGKVTYFAMPAGRYDGNVSLASETSSTFRRRLPASTSS</sequence>
<feature type="signal peptide" evidence="17">
    <location>
        <begin position="1"/>
        <end position="22"/>
    </location>
</feature>
<dbReference type="PRINTS" id="PR00461">
    <property type="entry name" value="PLPEROXIDASE"/>
</dbReference>
<comment type="cofactor">
    <cofactor evidence="2">
        <name>heme b</name>
        <dbReference type="ChEBI" id="CHEBI:60344"/>
    </cofactor>
</comment>
<keyword evidence="5" id="KW-0349">Heme</keyword>
<evidence type="ECO:0000313" key="19">
    <source>
        <dbReference type="EMBL" id="KAF8668890.1"/>
    </source>
</evidence>
<dbReference type="SUPFAM" id="SSF48113">
    <property type="entry name" value="Heme-dependent peroxidases"/>
    <property type="match status" value="1"/>
</dbReference>
<dbReference type="Gene3D" id="1.10.520.10">
    <property type="match status" value="1"/>
</dbReference>
<evidence type="ECO:0000256" key="12">
    <source>
        <dbReference type="PIRSR" id="PIRSR600823-3"/>
    </source>
</evidence>
<feature type="binding site" evidence="12">
    <location>
        <position position="123"/>
    </location>
    <ligand>
        <name>Ca(2+)</name>
        <dbReference type="ChEBI" id="CHEBI:29108"/>
        <label>1</label>
    </ligand>
</feature>
<evidence type="ECO:0000256" key="2">
    <source>
        <dbReference type="ARBA" id="ARBA00001970"/>
    </source>
</evidence>
<feature type="active site" description="Proton acceptor" evidence="11">
    <location>
        <position position="115"/>
    </location>
</feature>
<feature type="site" description="Transition state stabilizer" evidence="13">
    <location>
        <position position="111"/>
    </location>
</feature>
<keyword evidence="8" id="KW-0560">Oxidoreductase</keyword>
<feature type="chain" id="PRO_5032957537" description="Plant heme peroxidase family profile domain-containing protein" evidence="17">
    <location>
        <begin position="23"/>
        <end position="225"/>
    </location>
</feature>
<evidence type="ECO:0000256" key="11">
    <source>
        <dbReference type="PIRSR" id="PIRSR600823-1"/>
    </source>
</evidence>
<feature type="binding site" evidence="12">
    <location>
        <position position="121"/>
    </location>
    <ligand>
        <name>Ca(2+)</name>
        <dbReference type="ChEBI" id="CHEBI:29108"/>
        <label>1</label>
    </ligand>
</feature>
<dbReference type="GO" id="GO:0006979">
    <property type="term" value="P:response to oxidative stress"/>
    <property type="evidence" value="ECO:0007669"/>
    <property type="project" value="InterPro"/>
</dbReference>
<evidence type="ECO:0000256" key="14">
    <source>
        <dbReference type="PIRSR" id="PIRSR600823-5"/>
    </source>
</evidence>
<keyword evidence="17" id="KW-0732">Signal</keyword>
<dbReference type="GO" id="GO:0042744">
    <property type="term" value="P:hydrogen peroxide catabolic process"/>
    <property type="evidence" value="ECO:0007669"/>
    <property type="project" value="UniProtKB-KW"/>
</dbReference>
<evidence type="ECO:0000313" key="20">
    <source>
        <dbReference type="Proteomes" id="UP000636709"/>
    </source>
</evidence>
<comment type="cofactor">
    <cofactor evidence="12">
        <name>Ca(2+)</name>
        <dbReference type="ChEBI" id="CHEBI:29108"/>
    </cofactor>
    <text evidence="12">Binds 2 calcium ions per subunit.</text>
</comment>
<dbReference type="OrthoDB" id="603390at2759"/>
<reference evidence="19" key="1">
    <citation type="submission" date="2020-07" db="EMBL/GenBank/DDBJ databases">
        <title>Genome sequence and genetic diversity analysis of an under-domesticated orphan crop, white fonio (Digitaria exilis).</title>
        <authorList>
            <person name="Bennetzen J.L."/>
            <person name="Chen S."/>
            <person name="Ma X."/>
            <person name="Wang X."/>
            <person name="Yssel A.E.J."/>
            <person name="Chaluvadi S.R."/>
            <person name="Johnson M."/>
            <person name="Gangashetty P."/>
            <person name="Hamidou F."/>
            <person name="Sanogo M.D."/>
            <person name="Zwaenepoel A."/>
            <person name="Wallace J."/>
            <person name="Van De Peer Y."/>
            <person name="Van Deynze A."/>
        </authorList>
    </citation>
    <scope>NUCLEOTIDE SEQUENCE</scope>
    <source>
        <tissue evidence="19">Leaves</tissue>
    </source>
</reference>
<dbReference type="InterPro" id="IPR002016">
    <property type="entry name" value="Haem_peroxidase"/>
</dbReference>
<feature type="disulfide bond" evidence="14">
    <location>
        <begin position="84"/>
        <end position="165"/>
    </location>
</feature>
<feature type="disulfide bond" evidence="14">
    <location>
        <begin position="117"/>
        <end position="122"/>
    </location>
</feature>
<keyword evidence="9" id="KW-0408">Iron</keyword>
<feature type="binding site" evidence="12">
    <location>
        <position position="116"/>
    </location>
    <ligand>
        <name>Ca(2+)</name>
        <dbReference type="ChEBI" id="CHEBI:29108"/>
        <label>1</label>
    </ligand>
</feature>
<keyword evidence="14" id="KW-1015">Disulfide bond</keyword>
<keyword evidence="6 12" id="KW-0479">Metal-binding</keyword>
<keyword evidence="20" id="KW-1185">Reference proteome</keyword>
<feature type="region of interest" description="Disordered" evidence="16">
    <location>
        <begin position="23"/>
        <end position="73"/>
    </location>
</feature>
<evidence type="ECO:0000256" key="5">
    <source>
        <dbReference type="ARBA" id="ARBA00022617"/>
    </source>
</evidence>
<feature type="domain" description="Plant heme peroxidase family profile" evidence="18">
    <location>
        <begin position="74"/>
        <end position="225"/>
    </location>
</feature>
<dbReference type="PANTHER" id="PTHR31235">
    <property type="entry name" value="PEROXIDASE 25-RELATED"/>
    <property type="match status" value="1"/>
</dbReference>
<feature type="compositionally biased region" description="Pro residues" evidence="16">
    <location>
        <begin position="23"/>
        <end position="62"/>
    </location>
</feature>
<dbReference type="GO" id="GO:0020037">
    <property type="term" value="F:heme binding"/>
    <property type="evidence" value="ECO:0007669"/>
    <property type="project" value="InterPro"/>
</dbReference>
<dbReference type="InterPro" id="IPR010255">
    <property type="entry name" value="Haem_peroxidase_sf"/>
</dbReference>
<keyword evidence="7 12" id="KW-0106">Calcium</keyword>
<evidence type="ECO:0000256" key="1">
    <source>
        <dbReference type="ARBA" id="ARBA00000189"/>
    </source>
</evidence>
<keyword evidence="10" id="KW-0376">Hydrogen peroxide</keyword>
<comment type="subcellular location">
    <subcellularLocation>
        <location evidence="3">Secreted</location>
    </subcellularLocation>
</comment>
<dbReference type="EMBL" id="JACEFO010002273">
    <property type="protein sequence ID" value="KAF8668890.1"/>
    <property type="molecule type" value="Genomic_DNA"/>
</dbReference>
<dbReference type="PROSITE" id="PS50873">
    <property type="entry name" value="PEROXIDASE_4"/>
    <property type="match status" value="1"/>
</dbReference>
<dbReference type="PRINTS" id="PR00458">
    <property type="entry name" value="PEROXIDASE"/>
</dbReference>
<evidence type="ECO:0000256" key="16">
    <source>
        <dbReference type="SAM" id="MobiDB-lite"/>
    </source>
</evidence>
<evidence type="ECO:0000256" key="8">
    <source>
        <dbReference type="ARBA" id="ARBA00023002"/>
    </source>
</evidence>
<feature type="binding site" evidence="12">
    <location>
        <position position="138"/>
    </location>
    <ligand>
        <name>Ca(2+)</name>
        <dbReference type="ChEBI" id="CHEBI:29108"/>
        <label>1</label>
    </ligand>
</feature>
<dbReference type="GO" id="GO:0005576">
    <property type="term" value="C:extracellular region"/>
    <property type="evidence" value="ECO:0007669"/>
    <property type="project" value="UniProtKB-SubCell"/>
</dbReference>
<evidence type="ECO:0000256" key="17">
    <source>
        <dbReference type="SAM" id="SignalP"/>
    </source>
</evidence>
<organism evidence="19 20">
    <name type="scientific">Digitaria exilis</name>
    <dbReference type="NCBI Taxonomy" id="1010633"/>
    <lineage>
        <taxon>Eukaryota</taxon>
        <taxon>Viridiplantae</taxon>
        <taxon>Streptophyta</taxon>
        <taxon>Embryophyta</taxon>
        <taxon>Tracheophyta</taxon>
        <taxon>Spermatophyta</taxon>
        <taxon>Magnoliopsida</taxon>
        <taxon>Liliopsida</taxon>
        <taxon>Poales</taxon>
        <taxon>Poaceae</taxon>
        <taxon>PACMAD clade</taxon>
        <taxon>Panicoideae</taxon>
        <taxon>Panicodae</taxon>
        <taxon>Paniceae</taxon>
        <taxon>Anthephorinae</taxon>
        <taxon>Digitaria</taxon>
    </lineage>
</organism>
<evidence type="ECO:0000256" key="3">
    <source>
        <dbReference type="ARBA" id="ARBA00004613"/>
    </source>
</evidence>
<dbReference type="GO" id="GO:0140825">
    <property type="term" value="F:lactoperoxidase activity"/>
    <property type="evidence" value="ECO:0007669"/>
    <property type="project" value="UniProtKB-EC"/>
</dbReference>
<name>A0A835AUU7_9POAL</name>
<comment type="caution">
    <text evidence="19">The sequence shown here is derived from an EMBL/GenBank/DDBJ whole genome shotgun (WGS) entry which is preliminary data.</text>
</comment>
<dbReference type="Proteomes" id="UP000636709">
    <property type="component" value="Unassembled WGS sequence"/>
</dbReference>
<keyword evidence="4" id="KW-0575">Peroxidase</keyword>
<proteinExistence type="inferred from homology"/>
<dbReference type="FunFam" id="1.10.520.10:FF:000028">
    <property type="entry name" value="Peroxidase"/>
    <property type="match status" value="1"/>
</dbReference>
<comment type="similarity">
    <text evidence="15">Belongs to the peroxidase family.</text>
</comment>
<dbReference type="GO" id="GO:0046872">
    <property type="term" value="F:metal ion binding"/>
    <property type="evidence" value="ECO:0007669"/>
    <property type="project" value="UniProtKB-KW"/>
</dbReference>
<evidence type="ECO:0000256" key="7">
    <source>
        <dbReference type="ARBA" id="ARBA00022837"/>
    </source>
</evidence>
<comment type="catalytic activity">
    <reaction evidence="1">
        <text>2 a phenolic donor + H2O2 = 2 a phenolic radical donor + 2 H2O</text>
        <dbReference type="Rhea" id="RHEA:56136"/>
        <dbReference type="ChEBI" id="CHEBI:15377"/>
        <dbReference type="ChEBI" id="CHEBI:16240"/>
        <dbReference type="ChEBI" id="CHEBI:139520"/>
        <dbReference type="ChEBI" id="CHEBI:139521"/>
        <dbReference type="EC" id="1.11.1.7"/>
    </reaction>
</comment>